<feature type="chain" id="PRO_5012723387" evidence="1">
    <location>
        <begin position="16"/>
        <end position="211"/>
    </location>
</feature>
<comment type="caution">
    <text evidence="2">The sequence shown here is derived from an EMBL/GenBank/DDBJ whole genome shotgun (WGS) entry which is preliminary data.</text>
</comment>
<sequence length="211" mass="25011">MKLEIILTLIVSSIALPDSELIKENTKLKISHSYEELEFDKLSENVSGSSFDTYYVREIINDKSLMDIGKEDRKFMVCKDRQEQLIYAIAYDPRINGKSLGLFMINMRTHNFYRIHIIEREERRPMNFSRIWCSFGALYGYHEDTQNIFIKTKEDKEFIVYLLKDKLDNIYLDEYEKTNLAVLTLTEYVNPFNKFSYSFTILLIMNGPLCQ</sequence>
<evidence type="ECO:0000256" key="1">
    <source>
        <dbReference type="SAM" id="SignalP"/>
    </source>
</evidence>
<keyword evidence="3" id="KW-1185">Reference proteome</keyword>
<accession>A0A0C2JQL4</accession>
<evidence type="ECO:0000313" key="2">
    <source>
        <dbReference type="EMBL" id="KII71653.1"/>
    </source>
</evidence>
<keyword evidence="1" id="KW-0732">Signal</keyword>
<protein>
    <submittedName>
        <fullName evidence="2">Uncharacterized protein</fullName>
    </submittedName>
</protein>
<name>A0A0C2JQL4_THEKT</name>
<evidence type="ECO:0000313" key="3">
    <source>
        <dbReference type="Proteomes" id="UP000031668"/>
    </source>
</evidence>
<gene>
    <name evidence="2" type="ORF">RF11_02405</name>
</gene>
<dbReference type="EMBL" id="JWZT01001679">
    <property type="protein sequence ID" value="KII71653.1"/>
    <property type="molecule type" value="Genomic_DNA"/>
</dbReference>
<reference evidence="2 3" key="1">
    <citation type="journal article" date="2014" name="Genome Biol. Evol.">
        <title>The genome of the myxosporean Thelohanellus kitauei shows adaptations to nutrient acquisition within its fish host.</title>
        <authorList>
            <person name="Yang Y."/>
            <person name="Xiong J."/>
            <person name="Zhou Z."/>
            <person name="Huo F."/>
            <person name="Miao W."/>
            <person name="Ran C."/>
            <person name="Liu Y."/>
            <person name="Zhang J."/>
            <person name="Feng J."/>
            <person name="Wang M."/>
            <person name="Wang M."/>
            <person name="Wang L."/>
            <person name="Yao B."/>
        </authorList>
    </citation>
    <scope>NUCLEOTIDE SEQUENCE [LARGE SCALE GENOMIC DNA]</scope>
    <source>
        <strain evidence="2">Wuqing</strain>
    </source>
</reference>
<feature type="signal peptide" evidence="1">
    <location>
        <begin position="1"/>
        <end position="15"/>
    </location>
</feature>
<proteinExistence type="predicted"/>
<dbReference type="Proteomes" id="UP000031668">
    <property type="component" value="Unassembled WGS sequence"/>
</dbReference>
<dbReference type="AlphaFoldDB" id="A0A0C2JQL4"/>
<organism evidence="2 3">
    <name type="scientific">Thelohanellus kitauei</name>
    <name type="common">Myxosporean</name>
    <dbReference type="NCBI Taxonomy" id="669202"/>
    <lineage>
        <taxon>Eukaryota</taxon>
        <taxon>Metazoa</taxon>
        <taxon>Cnidaria</taxon>
        <taxon>Myxozoa</taxon>
        <taxon>Myxosporea</taxon>
        <taxon>Bivalvulida</taxon>
        <taxon>Platysporina</taxon>
        <taxon>Myxobolidae</taxon>
        <taxon>Thelohanellus</taxon>
    </lineage>
</organism>